<sequence length="157" mass="17468">MQHLPISTSPPENTFLLMLATPHIKSCSSPTQVFGIILWNGAVPTPEYDIDVQAQIPVALCALHNFIYMHNQNGEGTGDLTAGEDDEGEGAPVHLQAMGHATGVEEDLFMHRMQDNIVMEMWNDYQFVLGERAQRGDMDVESDIESDFFEDEVAVFV</sequence>
<reference evidence="1 2" key="1">
    <citation type="submission" date="2014-04" db="EMBL/GenBank/DDBJ databases">
        <authorList>
            <consortium name="DOE Joint Genome Institute"/>
            <person name="Kuo A."/>
            <person name="Kohler A."/>
            <person name="Costa M.D."/>
            <person name="Nagy L.G."/>
            <person name="Floudas D."/>
            <person name="Copeland A."/>
            <person name="Barry K.W."/>
            <person name="Cichocki N."/>
            <person name="Veneault-Fourrey C."/>
            <person name="LaButti K."/>
            <person name="Lindquist E.A."/>
            <person name="Lipzen A."/>
            <person name="Lundell T."/>
            <person name="Morin E."/>
            <person name="Murat C."/>
            <person name="Sun H."/>
            <person name="Tunlid A."/>
            <person name="Henrissat B."/>
            <person name="Grigoriev I.V."/>
            <person name="Hibbett D.S."/>
            <person name="Martin F."/>
            <person name="Nordberg H.P."/>
            <person name="Cantor M.N."/>
            <person name="Hua S.X."/>
        </authorList>
    </citation>
    <scope>NUCLEOTIDE SEQUENCE [LARGE SCALE GENOMIC DNA]</scope>
    <source>
        <strain evidence="1 2">Marx 270</strain>
    </source>
</reference>
<dbReference type="OrthoDB" id="2684964at2759"/>
<protein>
    <submittedName>
        <fullName evidence="1">Uncharacterized protein</fullName>
    </submittedName>
</protein>
<gene>
    <name evidence="1" type="ORF">M404DRAFT_32759</name>
</gene>
<keyword evidence="2" id="KW-1185">Reference proteome</keyword>
<proteinExistence type="predicted"/>
<dbReference type="Proteomes" id="UP000054217">
    <property type="component" value="Unassembled WGS sequence"/>
</dbReference>
<evidence type="ECO:0000313" key="2">
    <source>
        <dbReference type="Proteomes" id="UP000054217"/>
    </source>
</evidence>
<dbReference type="HOGENOM" id="CLU_040082_4_1_1"/>
<name>A0A0C3NNN6_PISTI</name>
<evidence type="ECO:0000313" key="1">
    <source>
        <dbReference type="EMBL" id="KIN96908.1"/>
    </source>
</evidence>
<organism evidence="1 2">
    <name type="scientific">Pisolithus tinctorius Marx 270</name>
    <dbReference type="NCBI Taxonomy" id="870435"/>
    <lineage>
        <taxon>Eukaryota</taxon>
        <taxon>Fungi</taxon>
        <taxon>Dikarya</taxon>
        <taxon>Basidiomycota</taxon>
        <taxon>Agaricomycotina</taxon>
        <taxon>Agaricomycetes</taxon>
        <taxon>Agaricomycetidae</taxon>
        <taxon>Boletales</taxon>
        <taxon>Sclerodermatineae</taxon>
        <taxon>Pisolithaceae</taxon>
        <taxon>Pisolithus</taxon>
    </lineage>
</organism>
<dbReference type="AlphaFoldDB" id="A0A0C3NNN6"/>
<dbReference type="InParanoid" id="A0A0C3NNN6"/>
<accession>A0A0C3NNN6</accession>
<reference evidence="2" key="2">
    <citation type="submission" date="2015-01" db="EMBL/GenBank/DDBJ databases">
        <title>Evolutionary Origins and Diversification of the Mycorrhizal Mutualists.</title>
        <authorList>
            <consortium name="DOE Joint Genome Institute"/>
            <consortium name="Mycorrhizal Genomics Consortium"/>
            <person name="Kohler A."/>
            <person name="Kuo A."/>
            <person name="Nagy L.G."/>
            <person name="Floudas D."/>
            <person name="Copeland A."/>
            <person name="Barry K.W."/>
            <person name="Cichocki N."/>
            <person name="Veneault-Fourrey C."/>
            <person name="LaButti K."/>
            <person name="Lindquist E.A."/>
            <person name="Lipzen A."/>
            <person name="Lundell T."/>
            <person name="Morin E."/>
            <person name="Murat C."/>
            <person name="Riley R."/>
            <person name="Ohm R."/>
            <person name="Sun H."/>
            <person name="Tunlid A."/>
            <person name="Henrissat B."/>
            <person name="Grigoriev I.V."/>
            <person name="Hibbett D.S."/>
            <person name="Martin F."/>
        </authorList>
    </citation>
    <scope>NUCLEOTIDE SEQUENCE [LARGE SCALE GENOMIC DNA]</scope>
    <source>
        <strain evidence="2">Marx 270</strain>
    </source>
</reference>
<dbReference type="EMBL" id="KN832037">
    <property type="protein sequence ID" value="KIN96908.1"/>
    <property type="molecule type" value="Genomic_DNA"/>
</dbReference>